<keyword evidence="2" id="KW-1185">Reference proteome</keyword>
<reference evidence="1 2" key="1">
    <citation type="journal article" date="2013" name="Syst. Appl. Microbiol.">
        <title>Phylogenetic position and virulence apparatus of the pear flower necrosis pathogen Erwinia piriflorinigrans CFBP 5888T as assessed by comparative genomics.</title>
        <authorList>
            <person name="Smits T.H."/>
            <person name="Rezzonico F."/>
            <person name="Lopez M.M."/>
            <person name="Blom J."/>
            <person name="Goesmann A."/>
            <person name="Frey J.E."/>
            <person name="Duffy B."/>
        </authorList>
    </citation>
    <scope>NUCLEOTIDE SEQUENCE [LARGE SCALE GENOMIC DNA]</scope>
    <source>
        <strain evidence="2">CFBP5888</strain>
    </source>
</reference>
<evidence type="ECO:0000313" key="1">
    <source>
        <dbReference type="EMBL" id="CCG88119.1"/>
    </source>
</evidence>
<dbReference type="EMBL" id="CAHS01000016">
    <property type="protein sequence ID" value="CCG88119.1"/>
    <property type="molecule type" value="Genomic_DNA"/>
</dbReference>
<dbReference type="Proteomes" id="UP000018217">
    <property type="component" value="Unassembled WGS sequence"/>
</dbReference>
<dbReference type="AlphaFoldDB" id="V5ZAZ1"/>
<protein>
    <submittedName>
        <fullName evidence="1">Uncharacterized protein</fullName>
    </submittedName>
</protein>
<gene>
    <name evidence="1" type="ORF">EPIR_2756</name>
</gene>
<sequence>MFYNMQLARSSSTLARALITGLTECVTRLKKLWQHVIYGSVYHHVYGDDGDLLCGWLCPLGNE</sequence>
<proteinExistence type="predicted"/>
<evidence type="ECO:0000313" key="2">
    <source>
        <dbReference type="Proteomes" id="UP000018217"/>
    </source>
</evidence>
<organism evidence="1 2">
    <name type="scientific">Erwinia piriflorinigrans CFBP 5888</name>
    <dbReference type="NCBI Taxonomy" id="1161919"/>
    <lineage>
        <taxon>Bacteria</taxon>
        <taxon>Pseudomonadati</taxon>
        <taxon>Pseudomonadota</taxon>
        <taxon>Gammaproteobacteria</taxon>
        <taxon>Enterobacterales</taxon>
        <taxon>Erwiniaceae</taxon>
        <taxon>Erwinia</taxon>
    </lineage>
</organism>
<name>V5ZAZ1_9GAMM</name>
<comment type="caution">
    <text evidence="1">The sequence shown here is derived from an EMBL/GenBank/DDBJ whole genome shotgun (WGS) entry which is preliminary data.</text>
</comment>
<accession>V5ZAZ1</accession>